<name>A0ACC1C2M2_9ROSI</name>
<organism evidence="1 2">
    <name type="scientific">Pistacia atlantica</name>
    <dbReference type="NCBI Taxonomy" id="434234"/>
    <lineage>
        <taxon>Eukaryota</taxon>
        <taxon>Viridiplantae</taxon>
        <taxon>Streptophyta</taxon>
        <taxon>Embryophyta</taxon>
        <taxon>Tracheophyta</taxon>
        <taxon>Spermatophyta</taxon>
        <taxon>Magnoliopsida</taxon>
        <taxon>eudicotyledons</taxon>
        <taxon>Gunneridae</taxon>
        <taxon>Pentapetalae</taxon>
        <taxon>rosids</taxon>
        <taxon>malvids</taxon>
        <taxon>Sapindales</taxon>
        <taxon>Anacardiaceae</taxon>
        <taxon>Pistacia</taxon>
    </lineage>
</organism>
<protein>
    <submittedName>
        <fullName evidence="1">Uncharacterized protein</fullName>
    </submittedName>
</protein>
<accession>A0ACC1C2M2</accession>
<keyword evidence="2" id="KW-1185">Reference proteome</keyword>
<comment type="caution">
    <text evidence="1">The sequence shown here is derived from an EMBL/GenBank/DDBJ whole genome shotgun (WGS) entry which is preliminary data.</text>
</comment>
<dbReference type="Proteomes" id="UP001164250">
    <property type="component" value="Chromosome 2"/>
</dbReference>
<reference evidence="2" key="1">
    <citation type="journal article" date="2023" name="G3 (Bethesda)">
        <title>Genome assembly and association tests identify interacting loci associated with vigor, precocity, and sex in interspecific pistachio rootstocks.</title>
        <authorList>
            <person name="Palmer W."/>
            <person name="Jacygrad E."/>
            <person name="Sagayaradj S."/>
            <person name="Cavanaugh K."/>
            <person name="Han R."/>
            <person name="Bertier L."/>
            <person name="Beede B."/>
            <person name="Kafkas S."/>
            <person name="Golino D."/>
            <person name="Preece J."/>
            <person name="Michelmore R."/>
        </authorList>
    </citation>
    <scope>NUCLEOTIDE SEQUENCE [LARGE SCALE GENOMIC DNA]</scope>
</reference>
<evidence type="ECO:0000313" key="2">
    <source>
        <dbReference type="Proteomes" id="UP001164250"/>
    </source>
</evidence>
<evidence type="ECO:0000313" key="1">
    <source>
        <dbReference type="EMBL" id="KAJ0106511.1"/>
    </source>
</evidence>
<gene>
    <name evidence="1" type="ORF">Patl1_17790</name>
</gene>
<sequence>MGLPVSGSITILIFLETLTISSVPTPRVVICTFFFEGGGSCIFKNLHSILIMNKIK</sequence>
<dbReference type="EMBL" id="CM047898">
    <property type="protein sequence ID" value="KAJ0106511.1"/>
    <property type="molecule type" value="Genomic_DNA"/>
</dbReference>
<proteinExistence type="predicted"/>